<gene>
    <name evidence="1" type="ORF">KTT_22150</name>
</gene>
<protein>
    <recommendedName>
        <fullName evidence="3">DUF4177 domain-containing protein</fullName>
    </recommendedName>
</protein>
<accession>A0A401ZZV1</accession>
<dbReference type="OrthoDB" id="5432776at2"/>
<evidence type="ECO:0000313" key="1">
    <source>
        <dbReference type="EMBL" id="GCE12356.1"/>
    </source>
</evidence>
<comment type="caution">
    <text evidence="1">The sequence shown here is derived from an EMBL/GenBank/DDBJ whole genome shotgun (WGS) entry which is preliminary data.</text>
</comment>
<dbReference type="Proteomes" id="UP000287352">
    <property type="component" value="Unassembled WGS sequence"/>
</dbReference>
<sequence length="90" mass="10314">MFIVQHSRAAQGEQHSPAFIPMVYDHVAAEPTRWEYHILTIDSKEQHLPIAETLNTLGVEGWLLVSLLDERVSQQGSLLHYYFVRQAQVA</sequence>
<reference evidence="2" key="1">
    <citation type="submission" date="2018-12" db="EMBL/GenBank/DDBJ databases">
        <title>Tengunoibacter tsumagoiensis gen. nov., sp. nov., Dictyobacter kobayashii sp. nov., D. alpinus sp. nov., and D. joshuensis sp. nov. and description of Dictyobacteraceae fam. nov. within the order Ktedonobacterales isolated from Tengu-no-mugimeshi.</title>
        <authorList>
            <person name="Wang C.M."/>
            <person name="Zheng Y."/>
            <person name="Sakai Y."/>
            <person name="Toyoda A."/>
            <person name="Minakuchi Y."/>
            <person name="Abe K."/>
            <person name="Yokota A."/>
            <person name="Yabe S."/>
        </authorList>
    </citation>
    <scope>NUCLEOTIDE SEQUENCE [LARGE SCALE GENOMIC DNA]</scope>
    <source>
        <strain evidence="2">Uno3</strain>
    </source>
</reference>
<name>A0A401ZZV1_9CHLR</name>
<evidence type="ECO:0008006" key="3">
    <source>
        <dbReference type="Google" id="ProtNLM"/>
    </source>
</evidence>
<dbReference type="EMBL" id="BIFR01000001">
    <property type="protein sequence ID" value="GCE12356.1"/>
    <property type="molecule type" value="Genomic_DNA"/>
</dbReference>
<organism evidence="1 2">
    <name type="scientific">Tengunoibacter tsumagoiensis</name>
    <dbReference type="NCBI Taxonomy" id="2014871"/>
    <lineage>
        <taxon>Bacteria</taxon>
        <taxon>Bacillati</taxon>
        <taxon>Chloroflexota</taxon>
        <taxon>Ktedonobacteria</taxon>
        <taxon>Ktedonobacterales</taxon>
        <taxon>Dictyobacteraceae</taxon>
        <taxon>Tengunoibacter</taxon>
    </lineage>
</organism>
<dbReference type="AlphaFoldDB" id="A0A401ZZV1"/>
<evidence type="ECO:0000313" key="2">
    <source>
        <dbReference type="Proteomes" id="UP000287352"/>
    </source>
</evidence>
<keyword evidence="2" id="KW-1185">Reference proteome</keyword>
<dbReference type="RefSeq" id="WP_126579986.1">
    <property type="nucleotide sequence ID" value="NZ_BIFR01000001.1"/>
</dbReference>
<proteinExistence type="predicted"/>